<feature type="transmembrane region" description="Helical" evidence="1">
    <location>
        <begin position="167"/>
        <end position="186"/>
    </location>
</feature>
<name>A0A4V3C3B8_9SPHI</name>
<proteinExistence type="predicted"/>
<keyword evidence="1" id="KW-1133">Transmembrane helix</keyword>
<reference evidence="2 3" key="1">
    <citation type="submission" date="2019-03" db="EMBL/GenBank/DDBJ databases">
        <title>Genomic Encyclopedia of Archaeal and Bacterial Type Strains, Phase II (KMG-II): from individual species to whole genera.</title>
        <authorList>
            <person name="Goeker M."/>
        </authorList>
    </citation>
    <scope>NUCLEOTIDE SEQUENCE [LARGE SCALE GENOMIC DNA]</scope>
    <source>
        <strain evidence="2 3">DSM 19034</strain>
    </source>
</reference>
<feature type="transmembrane region" description="Helical" evidence="1">
    <location>
        <begin position="305"/>
        <end position="330"/>
    </location>
</feature>
<feature type="transmembrane region" description="Helical" evidence="1">
    <location>
        <begin position="379"/>
        <end position="400"/>
    </location>
</feature>
<feature type="transmembrane region" description="Helical" evidence="1">
    <location>
        <begin position="280"/>
        <end position="299"/>
    </location>
</feature>
<feature type="transmembrane region" description="Helical" evidence="1">
    <location>
        <begin position="448"/>
        <end position="474"/>
    </location>
</feature>
<evidence type="ECO:0000313" key="3">
    <source>
        <dbReference type="Proteomes" id="UP000295499"/>
    </source>
</evidence>
<dbReference type="AlphaFoldDB" id="A0A4V3C3B8"/>
<feature type="transmembrane region" description="Helical" evidence="1">
    <location>
        <begin position="60"/>
        <end position="77"/>
    </location>
</feature>
<comment type="caution">
    <text evidence="2">The sequence shown here is derived from an EMBL/GenBank/DDBJ whole genome shotgun (WGS) entry which is preliminary data.</text>
</comment>
<feature type="transmembrane region" description="Helical" evidence="1">
    <location>
        <begin position="351"/>
        <end position="373"/>
    </location>
</feature>
<feature type="transmembrane region" description="Helical" evidence="1">
    <location>
        <begin position="420"/>
        <end position="442"/>
    </location>
</feature>
<feature type="transmembrane region" description="Helical" evidence="1">
    <location>
        <begin position="23"/>
        <end position="48"/>
    </location>
</feature>
<feature type="transmembrane region" description="Helical" evidence="1">
    <location>
        <begin position="111"/>
        <end position="132"/>
    </location>
</feature>
<feature type="transmembrane region" description="Helical" evidence="1">
    <location>
        <begin position="138"/>
        <end position="160"/>
    </location>
</feature>
<dbReference type="Pfam" id="PF18940">
    <property type="entry name" value="DUF5687"/>
    <property type="match status" value="1"/>
</dbReference>
<dbReference type="Proteomes" id="UP000295499">
    <property type="component" value="Unassembled WGS sequence"/>
</dbReference>
<organism evidence="2 3">
    <name type="scientific">Pedobacter duraquae</name>
    <dbReference type="NCBI Taxonomy" id="425511"/>
    <lineage>
        <taxon>Bacteria</taxon>
        <taxon>Pseudomonadati</taxon>
        <taxon>Bacteroidota</taxon>
        <taxon>Sphingobacteriia</taxon>
        <taxon>Sphingobacteriales</taxon>
        <taxon>Sphingobacteriaceae</taxon>
        <taxon>Pedobacter</taxon>
    </lineage>
</organism>
<dbReference type="OrthoDB" id="1014144at2"/>
<dbReference type="EMBL" id="SNWM01000003">
    <property type="protein sequence ID" value="TDO21469.1"/>
    <property type="molecule type" value="Genomic_DNA"/>
</dbReference>
<protein>
    <recommendedName>
        <fullName evidence="4">ABC-2 type transport system permease protein</fullName>
    </recommendedName>
</protein>
<dbReference type="InterPro" id="IPR043742">
    <property type="entry name" value="DUF5687"/>
</dbReference>
<evidence type="ECO:0000313" key="2">
    <source>
        <dbReference type="EMBL" id="TDO21469.1"/>
    </source>
</evidence>
<accession>A0A4V3C3B8</accession>
<keyword evidence="1" id="KW-0812">Transmembrane</keyword>
<sequence length="491" mass="55603">MLLTFLNHQWIAFRRSRGKNTNIAVQIIMGIAILYLLACAIAAGVLMGRIIPGIFPNKDIIVVFNGLILYYFALEFISRLQLQELPTLSIVPYLHLNIPKKKIVSFLNIRALFSAFNIIPMFIFFPFCLMNISNTLGVTAALMYMLSIVSLSVFNNYLALYVKRLSMVNIAFVATGLLLLIALALLEYFQLFSIAAISNIIFSKVALWPPLALVFTLLAVLIFTINSRYLRNNLYAEELSYGEEKKSSTDYPFLDRFGEVGTLAAVEIKLILRNKRSKSTVSKGLLFIFYGFLFYKTQFLDKNQFFMMIFAAVFMTGNMVMLYGQFMFGWQSAEFDGILTSRVSIKNFIKAKFLLFTISSTVLTLVVSLYGLISWKILLIQFAAYFYSIGIATVMVLYMATRNYKAIDLSKGSSFNFQGVGGTSMIMGLPVLLTPIGVYALVNYLTNPYWGLAVLGVLGLAGLFTRNFWVEFLVKEFNKRKYKIAEGFREK</sequence>
<evidence type="ECO:0000256" key="1">
    <source>
        <dbReference type="SAM" id="Phobius"/>
    </source>
</evidence>
<keyword evidence="3" id="KW-1185">Reference proteome</keyword>
<gene>
    <name evidence="2" type="ORF">CLV32_2574</name>
</gene>
<evidence type="ECO:0008006" key="4">
    <source>
        <dbReference type="Google" id="ProtNLM"/>
    </source>
</evidence>
<keyword evidence="1" id="KW-0472">Membrane</keyword>
<feature type="transmembrane region" description="Helical" evidence="1">
    <location>
        <begin position="206"/>
        <end position="225"/>
    </location>
</feature>